<dbReference type="Gene3D" id="3.30.1330.60">
    <property type="entry name" value="OmpA-like domain"/>
    <property type="match status" value="1"/>
</dbReference>
<dbReference type="AlphaFoldDB" id="A0A8J7DFM8"/>
<name>A0A8J7DFM8_DESMC</name>
<dbReference type="EMBL" id="JADEXS010000477">
    <property type="protein sequence ID" value="MBE9025770.1"/>
    <property type="molecule type" value="Genomic_DNA"/>
</dbReference>
<protein>
    <submittedName>
        <fullName evidence="3">OmpA family protein</fullName>
    </submittedName>
</protein>
<dbReference type="Proteomes" id="UP000622533">
    <property type="component" value="Unassembled WGS sequence"/>
</dbReference>
<comment type="caution">
    <text evidence="3">The sequence shown here is derived from an EMBL/GenBank/DDBJ whole genome shotgun (WGS) entry which is preliminary data.</text>
</comment>
<keyword evidence="1" id="KW-0472">Membrane</keyword>
<dbReference type="Pfam" id="PF00691">
    <property type="entry name" value="OmpA"/>
    <property type="match status" value="1"/>
</dbReference>
<evidence type="ECO:0000313" key="4">
    <source>
        <dbReference type="Proteomes" id="UP000622533"/>
    </source>
</evidence>
<dbReference type="GO" id="GO:0016020">
    <property type="term" value="C:membrane"/>
    <property type="evidence" value="ECO:0007669"/>
    <property type="project" value="UniProtKB-UniRule"/>
</dbReference>
<feature type="domain" description="OmpA-like" evidence="2">
    <location>
        <begin position="615"/>
        <end position="732"/>
    </location>
</feature>
<accession>A0A8J7DFM8</accession>
<organism evidence="3 4">
    <name type="scientific">Desmonostoc muscorum LEGE 12446</name>
    <dbReference type="NCBI Taxonomy" id="1828758"/>
    <lineage>
        <taxon>Bacteria</taxon>
        <taxon>Bacillati</taxon>
        <taxon>Cyanobacteriota</taxon>
        <taxon>Cyanophyceae</taxon>
        <taxon>Nostocales</taxon>
        <taxon>Nostocaceae</taxon>
        <taxon>Desmonostoc</taxon>
    </lineage>
</organism>
<dbReference type="Gene3D" id="3.40.1520.20">
    <property type="match status" value="1"/>
</dbReference>
<evidence type="ECO:0000259" key="2">
    <source>
        <dbReference type="PROSITE" id="PS51123"/>
    </source>
</evidence>
<dbReference type="InterPro" id="IPR007055">
    <property type="entry name" value="BON_dom"/>
</dbReference>
<proteinExistence type="predicted"/>
<gene>
    <name evidence="3" type="ORF">IQ276_26145</name>
</gene>
<keyword evidence="4" id="KW-1185">Reference proteome</keyword>
<evidence type="ECO:0000313" key="3">
    <source>
        <dbReference type="EMBL" id="MBE9025770.1"/>
    </source>
</evidence>
<dbReference type="PROSITE" id="PS51123">
    <property type="entry name" value="OMPA_2"/>
    <property type="match status" value="1"/>
</dbReference>
<dbReference type="CDD" id="cd07185">
    <property type="entry name" value="OmpA_C-like"/>
    <property type="match status" value="1"/>
</dbReference>
<reference evidence="3" key="1">
    <citation type="submission" date="2020-10" db="EMBL/GenBank/DDBJ databases">
        <authorList>
            <person name="Castelo-Branco R."/>
            <person name="Eusebio N."/>
            <person name="Adriana R."/>
            <person name="Vieira A."/>
            <person name="Brugerolle De Fraissinette N."/>
            <person name="Rezende De Castro R."/>
            <person name="Schneider M.P."/>
            <person name="Vasconcelos V."/>
            <person name="Leao P.N."/>
        </authorList>
    </citation>
    <scope>NUCLEOTIDE SEQUENCE</scope>
    <source>
        <strain evidence="3">LEGE 12446</strain>
    </source>
</reference>
<dbReference type="InterPro" id="IPR006665">
    <property type="entry name" value="OmpA-like"/>
</dbReference>
<evidence type="ECO:0000256" key="1">
    <source>
        <dbReference type="PROSITE-ProRule" id="PRU00473"/>
    </source>
</evidence>
<sequence length="732" mass="82249">MTQVENSISQFVDLKQEEAAQLDNLVHLLVELKIIESPEQSFSSLPLETNNSYEFLTEEIEFLQLSPVPLEVCEAYLESTFNSLSHVPSSAKSAEEELEKSVEIFVPFDEIPDNSEDALQKLRQILVGHELALLNNFINKIEEKIIKLEHQIYEPKELINLILPSFSELLKLKIADSKEEIIEIIAPIIDRTIRSRTEQDRTSMSEAIAPAIPLAISQQIIVAPEEVSDAIAPAMGRAIKKQIEIEQNIVVDALYPIIGSTIAKYMAETIRAINRQVEETLSVEGIKRKIRAKLQGVSEAELILKEALPFTIQAIFLIHKTSGLIISNIQRSDAQQLEAEMIAGMLTAIRSFANDCINQSGSITELDAIEYGTSKIILEVAGYCYLAFVIQGEPSKNFIYKMRHTFSQIIKKHGNLIENFDGDLETIPSEVHTLLEELKETEIQHKNKKNSFSPLLIFSLTFISSILIPWGFWQYHSGVIRSLENQTLLALTSTPELAVYRLTVQVEHNKLKLTGRLPNQLLRQKAEQIVKLTSPNWLIDNQILLVEVPADPVLAAAEIKRVTGVLNQTEGIAISSQYVAGKVSVEGTVNRIADAQTITHAFEQIPGVKFVSSAVRVEPLQIEVRFYFQPDSANLMKADLEQKVKQVKFFLNQHPNQHLKIIGYSYDHSSKNTSQKLGLMRAKAVQQALIKLGIEPSRLQVISRTNLPPGIDVTHPLWLSRCVVLEPINKQF</sequence>
<dbReference type="InterPro" id="IPR036737">
    <property type="entry name" value="OmpA-like_sf"/>
</dbReference>
<dbReference type="Pfam" id="PF04972">
    <property type="entry name" value="BON"/>
    <property type="match status" value="2"/>
</dbReference>
<dbReference type="RefSeq" id="WP_193921078.1">
    <property type="nucleotide sequence ID" value="NZ_JADEXS020000001.1"/>
</dbReference>
<dbReference type="SUPFAM" id="SSF103088">
    <property type="entry name" value="OmpA-like"/>
    <property type="match status" value="1"/>
</dbReference>